<proteinExistence type="predicted"/>
<feature type="region of interest" description="Disordered" evidence="1">
    <location>
        <begin position="1"/>
        <end position="25"/>
    </location>
</feature>
<accession>V8NDU5</accession>
<protein>
    <submittedName>
        <fullName evidence="2">Uncharacterized protein</fullName>
    </submittedName>
</protein>
<feature type="non-terminal residue" evidence="2">
    <location>
        <position position="1"/>
    </location>
</feature>
<evidence type="ECO:0000313" key="2">
    <source>
        <dbReference type="EMBL" id="ETE60126.1"/>
    </source>
</evidence>
<feature type="compositionally biased region" description="Basic residues" evidence="1">
    <location>
        <begin position="1"/>
        <end position="11"/>
    </location>
</feature>
<reference evidence="2 3" key="1">
    <citation type="journal article" date="2013" name="Proc. Natl. Acad. Sci. U.S.A.">
        <title>The king cobra genome reveals dynamic gene evolution and adaptation in the snake venom system.</title>
        <authorList>
            <person name="Vonk F.J."/>
            <person name="Casewell N.R."/>
            <person name="Henkel C.V."/>
            <person name="Heimberg A.M."/>
            <person name="Jansen H.J."/>
            <person name="McCleary R.J."/>
            <person name="Kerkkamp H.M."/>
            <person name="Vos R.A."/>
            <person name="Guerreiro I."/>
            <person name="Calvete J.J."/>
            <person name="Wuster W."/>
            <person name="Woods A.E."/>
            <person name="Logan J.M."/>
            <person name="Harrison R.A."/>
            <person name="Castoe T.A."/>
            <person name="de Koning A.P."/>
            <person name="Pollock D.D."/>
            <person name="Yandell M."/>
            <person name="Calderon D."/>
            <person name="Renjifo C."/>
            <person name="Currier R.B."/>
            <person name="Salgado D."/>
            <person name="Pla D."/>
            <person name="Sanz L."/>
            <person name="Hyder A.S."/>
            <person name="Ribeiro J.M."/>
            <person name="Arntzen J.W."/>
            <person name="van den Thillart G.E."/>
            <person name="Boetzer M."/>
            <person name="Pirovano W."/>
            <person name="Dirks R.P."/>
            <person name="Spaink H.P."/>
            <person name="Duboule D."/>
            <person name="McGlinn E."/>
            <person name="Kini R.M."/>
            <person name="Richardson M.K."/>
        </authorList>
    </citation>
    <scope>NUCLEOTIDE SEQUENCE</scope>
    <source>
        <tissue evidence="2">Blood</tissue>
    </source>
</reference>
<name>V8NDU5_OPHHA</name>
<feature type="compositionally biased region" description="Pro residues" evidence="1">
    <location>
        <begin position="368"/>
        <end position="377"/>
    </location>
</feature>
<feature type="region of interest" description="Disordered" evidence="1">
    <location>
        <begin position="298"/>
        <end position="324"/>
    </location>
</feature>
<gene>
    <name evidence="2" type="ORF">L345_14141</name>
</gene>
<feature type="compositionally biased region" description="Polar residues" evidence="1">
    <location>
        <begin position="301"/>
        <end position="311"/>
    </location>
</feature>
<feature type="region of interest" description="Disordered" evidence="1">
    <location>
        <begin position="354"/>
        <end position="404"/>
    </location>
</feature>
<evidence type="ECO:0000313" key="3">
    <source>
        <dbReference type="Proteomes" id="UP000018936"/>
    </source>
</evidence>
<dbReference type="EMBL" id="AZIM01004942">
    <property type="protein sequence ID" value="ETE60126.1"/>
    <property type="molecule type" value="Genomic_DNA"/>
</dbReference>
<dbReference type="AlphaFoldDB" id="V8NDU5"/>
<comment type="caution">
    <text evidence="2">The sequence shown here is derived from an EMBL/GenBank/DDBJ whole genome shotgun (WGS) entry which is preliminary data.</text>
</comment>
<sequence>MRKQGKPKRTSAAKTQAFPEGENGSCCGSEQAVRETGELWKLLWVRPFREAEGLLVMSVAALLIADISRINMQFWRTADNRFFGDLEAAQVRKTSDYAVQLFLLKQSQGLLGRNVPWLEGKFCPNHQGRVERPLALSDRLEKRRGRFPSEFKEAGGFGGSSPGEAVLEQHLDGSSPLLAFGQSWIGVQLGSGFFNADVRILRRAMCVRIPRGPVQQPLEDRIFTPTVSAVYSTALLGTRGRAAQGTGRWIGASQESSWGWGGKKSRLRPFANVAFSFLRQAPYPTGQNAAPTTLVHPQAPQAMSTQPQTRSPVRRQPLSAQHGLLQSQREARPLLASPLVRLLLAEESLLHYPLGEGGKRTQDSGPWSPAPLPPRPSPRGSRLCRDGAGEEEEDSSCGSGRRAGKERWPLFGWVAADRQAGLLKLKLRAGQGRAGQGRIE</sequence>
<evidence type="ECO:0000256" key="1">
    <source>
        <dbReference type="SAM" id="MobiDB-lite"/>
    </source>
</evidence>
<keyword evidence="3" id="KW-1185">Reference proteome</keyword>
<dbReference type="OrthoDB" id="9381573at2759"/>
<organism evidence="2 3">
    <name type="scientific">Ophiophagus hannah</name>
    <name type="common">King cobra</name>
    <name type="synonym">Naja hannah</name>
    <dbReference type="NCBI Taxonomy" id="8665"/>
    <lineage>
        <taxon>Eukaryota</taxon>
        <taxon>Metazoa</taxon>
        <taxon>Chordata</taxon>
        <taxon>Craniata</taxon>
        <taxon>Vertebrata</taxon>
        <taxon>Euteleostomi</taxon>
        <taxon>Lepidosauria</taxon>
        <taxon>Squamata</taxon>
        <taxon>Bifurcata</taxon>
        <taxon>Unidentata</taxon>
        <taxon>Episquamata</taxon>
        <taxon>Toxicofera</taxon>
        <taxon>Serpentes</taxon>
        <taxon>Colubroidea</taxon>
        <taxon>Elapidae</taxon>
        <taxon>Elapinae</taxon>
        <taxon>Ophiophagus</taxon>
    </lineage>
</organism>
<dbReference type="Proteomes" id="UP000018936">
    <property type="component" value="Unassembled WGS sequence"/>
</dbReference>